<dbReference type="Proteomes" id="UP000477386">
    <property type="component" value="Unassembled WGS sequence"/>
</dbReference>
<dbReference type="EMBL" id="JAAGNZ010000001">
    <property type="protein sequence ID" value="NEU67104.1"/>
    <property type="molecule type" value="Genomic_DNA"/>
</dbReference>
<sequence>MVRKTVQAVSAAQACRQRMLDARKELPIAVGQQDVIEFVAKEAPHLNKLTFASRWHNAWQARVADPELTELVERAAIHFKAKHKEISTRLKRQKVKLMH</sequence>
<protein>
    <submittedName>
        <fullName evidence="1">Uncharacterized protein</fullName>
    </submittedName>
</protein>
<gene>
    <name evidence="1" type="ORF">GK091_09460</name>
</gene>
<accession>A0A6M0IG10</accession>
<dbReference type="RefSeq" id="WP_164036686.1">
    <property type="nucleotide sequence ID" value="NZ_JAAGNZ010000001.1"/>
</dbReference>
<evidence type="ECO:0000313" key="1">
    <source>
        <dbReference type="EMBL" id="NEU67104.1"/>
    </source>
</evidence>
<proteinExistence type="predicted"/>
<comment type="caution">
    <text evidence="1">The sequence shown here is derived from an EMBL/GenBank/DDBJ whole genome shotgun (WGS) entry which is preliminary data.</text>
</comment>
<name>A0A6M0IG10_9BACT</name>
<dbReference type="PROSITE" id="PS51257">
    <property type="entry name" value="PROKAR_LIPOPROTEIN"/>
    <property type="match status" value="1"/>
</dbReference>
<dbReference type="AlphaFoldDB" id="A0A6M0IG10"/>
<organism evidence="1 2">
    <name type="scientific">Spirosoma agri</name>
    <dbReference type="NCBI Taxonomy" id="1987381"/>
    <lineage>
        <taxon>Bacteria</taxon>
        <taxon>Pseudomonadati</taxon>
        <taxon>Bacteroidota</taxon>
        <taxon>Cytophagia</taxon>
        <taxon>Cytophagales</taxon>
        <taxon>Cytophagaceae</taxon>
        <taxon>Spirosoma</taxon>
    </lineage>
</organism>
<keyword evidence="2" id="KW-1185">Reference proteome</keyword>
<evidence type="ECO:0000313" key="2">
    <source>
        <dbReference type="Proteomes" id="UP000477386"/>
    </source>
</evidence>
<reference evidence="1 2" key="1">
    <citation type="submission" date="2020-02" db="EMBL/GenBank/DDBJ databases">
        <title>Draft genome sequence of two Spirosoma agri KCTC 52727 and Spirosoma terrae KCTC 52035.</title>
        <authorList>
            <person name="Rojas J."/>
            <person name="Ambika Manirajan B."/>
            <person name="Ratering S."/>
            <person name="Suarez C."/>
            <person name="Schnell S."/>
        </authorList>
    </citation>
    <scope>NUCLEOTIDE SEQUENCE [LARGE SCALE GENOMIC DNA]</scope>
    <source>
        <strain evidence="1 2">KCTC 52727</strain>
    </source>
</reference>